<gene>
    <name evidence="2" type="ORF">BDZ85DRAFT_249567</name>
</gene>
<feature type="compositionally biased region" description="Polar residues" evidence="1">
    <location>
        <begin position="198"/>
        <end position="220"/>
    </location>
</feature>
<reference evidence="3" key="1">
    <citation type="journal article" date="2020" name="Stud. Mycol.">
        <title>101 Dothideomycetes genomes: A test case for predicting lifestyles and emergence of pathogens.</title>
        <authorList>
            <person name="Haridas S."/>
            <person name="Albert R."/>
            <person name="Binder M."/>
            <person name="Bloem J."/>
            <person name="LaButti K."/>
            <person name="Salamov A."/>
            <person name="Andreopoulos B."/>
            <person name="Baker S."/>
            <person name="Barry K."/>
            <person name="Bills G."/>
            <person name="Bluhm B."/>
            <person name="Cannon C."/>
            <person name="Castanera R."/>
            <person name="Culley D."/>
            <person name="Daum C."/>
            <person name="Ezra D."/>
            <person name="Gonzalez J."/>
            <person name="Henrissat B."/>
            <person name="Kuo A."/>
            <person name="Liang C."/>
            <person name="Lipzen A."/>
            <person name="Lutzoni F."/>
            <person name="Magnuson J."/>
            <person name="Mondo S."/>
            <person name="Nolan M."/>
            <person name="Ohm R."/>
            <person name="Pangilinan J."/>
            <person name="Park H.-J."/>
            <person name="Ramirez L."/>
            <person name="Alfaro M."/>
            <person name="Sun H."/>
            <person name="Tritt A."/>
            <person name="Yoshinaga Y."/>
            <person name="Zwiers L.-H."/>
            <person name="Turgeon B."/>
            <person name="Goodwin S."/>
            <person name="Spatafora J."/>
            <person name="Crous P."/>
            <person name="Grigoriev I."/>
        </authorList>
    </citation>
    <scope>NUCLEOTIDE SEQUENCE [LARGE SCALE GENOMIC DNA]</scope>
    <source>
        <strain evidence="3">CECT 20119</strain>
    </source>
</reference>
<keyword evidence="3" id="KW-1185">Reference proteome</keyword>
<dbReference type="OrthoDB" id="3945107at2759"/>
<feature type="compositionally biased region" description="Low complexity" evidence="1">
    <location>
        <begin position="98"/>
        <end position="115"/>
    </location>
</feature>
<feature type="compositionally biased region" description="Basic and acidic residues" evidence="1">
    <location>
        <begin position="79"/>
        <end position="91"/>
    </location>
</feature>
<evidence type="ECO:0000313" key="2">
    <source>
        <dbReference type="EMBL" id="KAF2223672.1"/>
    </source>
</evidence>
<accession>A0A6A6GD65</accession>
<protein>
    <submittedName>
        <fullName evidence="2">Uncharacterized protein</fullName>
    </submittedName>
</protein>
<dbReference type="Proteomes" id="UP000799538">
    <property type="component" value="Unassembled WGS sequence"/>
</dbReference>
<evidence type="ECO:0000313" key="3">
    <source>
        <dbReference type="Proteomes" id="UP000799538"/>
    </source>
</evidence>
<feature type="compositionally biased region" description="Polar residues" evidence="1">
    <location>
        <begin position="229"/>
        <end position="238"/>
    </location>
</feature>
<proteinExistence type="predicted"/>
<feature type="compositionally biased region" description="Low complexity" evidence="1">
    <location>
        <begin position="342"/>
        <end position="358"/>
    </location>
</feature>
<evidence type="ECO:0000256" key="1">
    <source>
        <dbReference type="SAM" id="MobiDB-lite"/>
    </source>
</evidence>
<feature type="compositionally biased region" description="Basic and acidic residues" evidence="1">
    <location>
        <begin position="117"/>
        <end position="132"/>
    </location>
</feature>
<organism evidence="2 3">
    <name type="scientific">Elsinoe ampelina</name>
    <dbReference type="NCBI Taxonomy" id="302913"/>
    <lineage>
        <taxon>Eukaryota</taxon>
        <taxon>Fungi</taxon>
        <taxon>Dikarya</taxon>
        <taxon>Ascomycota</taxon>
        <taxon>Pezizomycotina</taxon>
        <taxon>Dothideomycetes</taxon>
        <taxon>Dothideomycetidae</taxon>
        <taxon>Myriangiales</taxon>
        <taxon>Elsinoaceae</taxon>
        <taxon>Elsinoe</taxon>
    </lineage>
</organism>
<feature type="region of interest" description="Disordered" evidence="1">
    <location>
        <begin position="36"/>
        <end position="410"/>
    </location>
</feature>
<name>A0A6A6GD65_9PEZI</name>
<sequence length="410" mass="42189">MLPLSRIICRSSRATPQLLASRTAPPFPHFQIRHAARVSKKDSGATPALEPPSSPTPAKRTRAKSTASTPKTLRASTKKAAEKAVKAKDDLSDAILVTAPAKTTKRAASTSTKPAKAAKEPKEPKESKEPKIPPKATRAKAAPKSDTKTKSTRVSRKAKIEDDEAVKANTGVAAASTIQTAPHVGTADDSINEVAITPESSTPGEVGSVSSADPTESSVVATALDSGASKKSYTTSHSMDPLRSAIPPVQSEQEIPARNAGPEEADTLPIASSAAPPASPDTVLVPPPPPEEAVVPSTSSSLHAGNENHSPMPAPLSSSVAPPSSPDVELALEPQSSVEGVAPSTTSAAAAAPSSSASQDRVGESATSMQTATSRLPPGQPGGSRSPPARTTIMNKDTGFEFYDARRGRW</sequence>
<feature type="compositionally biased region" description="Low complexity" evidence="1">
    <location>
        <begin position="271"/>
        <end position="284"/>
    </location>
</feature>
<dbReference type="AlphaFoldDB" id="A0A6A6GD65"/>
<feature type="compositionally biased region" description="Low complexity" evidence="1">
    <location>
        <begin position="292"/>
        <end position="301"/>
    </location>
</feature>
<dbReference type="EMBL" id="ML992506">
    <property type="protein sequence ID" value="KAF2223672.1"/>
    <property type="molecule type" value="Genomic_DNA"/>
</dbReference>